<evidence type="ECO:0000313" key="2">
    <source>
        <dbReference type="Proteomes" id="UP000199494"/>
    </source>
</evidence>
<name>A0A222VRU2_9PSEU</name>
<dbReference type="AlphaFoldDB" id="A0A222VRU2"/>
<sequence length="91" mass="10031">MIVARAPVAIPIQQDTLTGAAVTNTRPPPHTGAEELVDALYAAGLHLRRAHRMSDQQRVRAHIDNAAAHIDETVKYIHCEFYARIRNSGPP</sequence>
<dbReference type="Proteomes" id="UP000199494">
    <property type="component" value="Unassembled WGS sequence"/>
</dbReference>
<dbReference type="STRING" id="530584.SAMN05421630_110228"/>
<organism evidence="1 2">
    <name type="scientific">Prauserella marina</name>
    <dbReference type="NCBI Taxonomy" id="530584"/>
    <lineage>
        <taxon>Bacteria</taxon>
        <taxon>Bacillati</taxon>
        <taxon>Actinomycetota</taxon>
        <taxon>Actinomycetes</taxon>
        <taxon>Pseudonocardiales</taxon>
        <taxon>Pseudonocardiaceae</taxon>
        <taxon>Prauserella</taxon>
    </lineage>
</organism>
<dbReference type="KEGG" id="pmad:BAY61_18350"/>
<dbReference type="EMBL" id="FMZE01000010">
    <property type="protein sequence ID" value="SDD61816.1"/>
    <property type="molecule type" value="Genomic_DNA"/>
</dbReference>
<dbReference type="RefSeq" id="WP_091808861.1">
    <property type="nucleotide sequence ID" value="NZ_CP016353.1"/>
</dbReference>
<evidence type="ECO:0000313" key="1">
    <source>
        <dbReference type="EMBL" id="SDD61816.1"/>
    </source>
</evidence>
<keyword evidence="2" id="KW-1185">Reference proteome</keyword>
<protein>
    <submittedName>
        <fullName evidence="1">Uncharacterized protein</fullName>
    </submittedName>
</protein>
<proteinExistence type="predicted"/>
<reference evidence="1 2" key="1">
    <citation type="submission" date="2016-10" db="EMBL/GenBank/DDBJ databases">
        <authorList>
            <person name="de Groot N.N."/>
        </authorList>
    </citation>
    <scope>NUCLEOTIDE SEQUENCE [LARGE SCALE GENOMIC DNA]</scope>
    <source>
        <strain evidence="1 2">CGMCC 4.5506</strain>
    </source>
</reference>
<gene>
    <name evidence="1" type="ORF">SAMN05421630_110228</name>
</gene>
<accession>A0A222VRU2</accession>